<evidence type="ECO:0000313" key="3">
    <source>
        <dbReference type="Proteomes" id="UP000799439"/>
    </source>
</evidence>
<name>A0A9P4MLW3_9PEZI</name>
<gene>
    <name evidence="2" type="ORF">K461DRAFT_274010</name>
</gene>
<organism evidence="2 3">
    <name type="scientific">Myriangium duriaei CBS 260.36</name>
    <dbReference type="NCBI Taxonomy" id="1168546"/>
    <lineage>
        <taxon>Eukaryota</taxon>
        <taxon>Fungi</taxon>
        <taxon>Dikarya</taxon>
        <taxon>Ascomycota</taxon>
        <taxon>Pezizomycotina</taxon>
        <taxon>Dothideomycetes</taxon>
        <taxon>Dothideomycetidae</taxon>
        <taxon>Myriangiales</taxon>
        <taxon>Myriangiaceae</taxon>
        <taxon>Myriangium</taxon>
    </lineage>
</organism>
<dbReference type="EMBL" id="ML996081">
    <property type="protein sequence ID" value="KAF2157782.1"/>
    <property type="molecule type" value="Genomic_DNA"/>
</dbReference>
<evidence type="ECO:0000256" key="1">
    <source>
        <dbReference type="SAM" id="MobiDB-lite"/>
    </source>
</evidence>
<keyword evidence="3" id="KW-1185">Reference proteome</keyword>
<reference evidence="2" key="1">
    <citation type="journal article" date="2020" name="Stud. Mycol.">
        <title>101 Dothideomycetes genomes: a test case for predicting lifestyles and emergence of pathogens.</title>
        <authorList>
            <person name="Haridas S."/>
            <person name="Albert R."/>
            <person name="Binder M."/>
            <person name="Bloem J."/>
            <person name="Labutti K."/>
            <person name="Salamov A."/>
            <person name="Andreopoulos B."/>
            <person name="Baker S."/>
            <person name="Barry K."/>
            <person name="Bills G."/>
            <person name="Bluhm B."/>
            <person name="Cannon C."/>
            <person name="Castanera R."/>
            <person name="Culley D."/>
            <person name="Daum C."/>
            <person name="Ezra D."/>
            <person name="Gonzalez J."/>
            <person name="Henrissat B."/>
            <person name="Kuo A."/>
            <person name="Liang C."/>
            <person name="Lipzen A."/>
            <person name="Lutzoni F."/>
            <person name="Magnuson J."/>
            <person name="Mondo S."/>
            <person name="Nolan M."/>
            <person name="Ohm R."/>
            <person name="Pangilinan J."/>
            <person name="Park H.-J."/>
            <person name="Ramirez L."/>
            <person name="Alfaro M."/>
            <person name="Sun H."/>
            <person name="Tritt A."/>
            <person name="Yoshinaga Y."/>
            <person name="Zwiers L.-H."/>
            <person name="Turgeon B."/>
            <person name="Goodwin S."/>
            <person name="Spatafora J."/>
            <person name="Crous P."/>
            <person name="Grigoriev I."/>
        </authorList>
    </citation>
    <scope>NUCLEOTIDE SEQUENCE</scope>
    <source>
        <strain evidence="2">CBS 260.36</strain>
    </source>
</reference>
<proteinExistence type="predicted"/>
<comment type="caution">
    <text evidence="2">The sequence shown here is derived from an EMBL/GenBank/DDBJ whole genome shotgun (WGS) entry which is preliminary data.</text>
</comment>
<sequence length="60" mass="6664">MEKARVLAKPGRHGSRSFDPWLGGVSASRERFPPKPGTIPSAGATAWWRRLNETFSRARA</sequence>
<dbReference type="AlphaFoldDB" id="A0A9P4MLW3"/>
<feature type="region of interest" description="Disordered" evidence="1">
    <location>
        <begin position="1"/>
        <end position="22"/>
    </location>
</feature>
<accession>A0A9P4MLW3</accession>
<dbReference type="Proteomes" id="UP000799439">
    <property type="component" value="Unassembled WGS sequence"/>
</dbReference>
<evidence type="ECO:0000313" key="2">
    <source>
        <dbReference type="EMBL" id="KAF2157782.1"/>
    </source>
</evidence>
<protein>
    <submittedName>
        <fullName evidence="2">Uncharacterized protein</fullName>
    </submittedName>
</protein>